<name>A0A0E9Q4V1_ANGAN</name>
<reference evidence="2" key="2">
    <citation type="journal article" date="2015" name="Fish Shellfish Immunol.">
        <title>Early steps in the European eel (Anguilla anguilla)-Vibrio vulnificus interaction in the gills: Role of the RtxA13 toxin.</title>
        <authorList>
            <person name="Callol A."/>
            <person name="Pajuelo D."/>
            <person name="Ebbesson L."/>
            <person name="Teles M."/>
            <person name="MacKenzie S."/>
            <person name="Amaro C."/>
        </authorList>
    </citation>
    <scope>NUCLEOTIDE SEQUENCE</scope>
</reference>
<proteinExistence type="predicted"/>
<sequence length="54" mass="6131">MMEIPHCQCNGLPLALRWPENRATLGLICPPLVYLELCRLLLGTFMLLMTGLFL</sequence>
<evidence type="ECO:0000313" key="2">
    <source>
        <dbReference type="EMBL" id="JAH11557.1"/>
    </source>
</evidence>
<keyword evidence="1" id="KW-0472">Membrane</keyword>
<keyword evidence="1" id="KW-0812">Transmembrane</keyword>
<accession>A0A0E9Q4V1</accession>
<dbReference type="EMBL" id="GBXM01097020">
    <property type="protein sequence ID" value="JAH11557.1"/>
    <property type="molecule type" value="Transcribed_RNA"/>
</dbReference>
<keyword evidence="1" id="KW-1133">Transmembrane helix</keyword>
<organism evidence="2">
    <name type="scientific">Anguilla anguilla</name>
    <name type="common">European freshwater eel</name>
    <name type="synonym">Muraena anguilla</name>
    <dbReference type="NCBI Taxonomy" id="7936"/>
    <lineage>
        <taxon>Eukaryota</taxon>
        <taxon>Metazoa</taxon>
        <taxon>Chordata</taxon>
        <taxon>Craniata</taxon>
        <taxon>Vertebrata</taxon>
        <taxon>Euteleostomi</taxon>
        <taxon>Actinopterygii</taxon>
        <taxon>Neopterygii</taxon>
        <taxon>Teleostei</taxon>
        <taxon>Anguilliformes</taxon>
        <taxon>Anguillidae</taxon>
        <taxon>Anguilla</taxon>
    </lineage>
</organism>
<dbReference type="AlphaFoldDB" id="A0A0E9Q4V1"/>
<protein>
    <submittedName>
        <fullName evidence="2">Uncharacterized protein</fullName>
    </submittedName>
</protein>
<feature type="transmembrane region" description="Helical" evidence="1">
    <location>
        <begin position="32"/>
        <end position="53"/>
    </location>
</feature>
<evidence type="ECO:0000256" key="1">
    <source>
        <dbReference type="SAM" id="Phobius"/>
    </source>
</evidence>
<reference evidence="2" key="1">
    <citation type="submission" date="2014-11" db="EMBL/GenBank/DDBJ databases">
        <authorList>
            <person name="Amaro Gonzalez C."/>
        </authorList>
    </citation>
    <scope>NUCLEOTIDE SEQUENCE</scope>
</reference>